<dbReference type="AlphaFoldDB" id="A0A1C6U5N9"/>
<name>A0A1C6U5N9_9ACTN</name>
<keyword evidence="3" id="KW-1185">Reference proteome</keyword>
<evidence type="ECO:0000313" key="3">
    <source>
        <dbReference type="Proteomes" id="UP000199001"/>
    </source>
</evidence>
<gene>
    <name evidence="2" type="ORF">GA0070606_1461</name>
</gene>
<dbReference type="InterPro" id="IPR036388">
    <property type="entry name" value="WH-like_DNA-bd_sf"/>
</dbReference>
<dbReference type="PANTHER" id="PTHR33169">
    <property type="entry name" value="PADR-FAMILY TRANSCRIPTIONAL REGULATOR"/>
    <property type="match status" value="1"/>
</dbReference>
<protein>
    <submittedName>
        <fullName evidence="2">Transcriptional regulator, PadR family</fullName>
    </submittedName>
</protein>
<dbReference type="PANTHER" id="PTHR33169:SF13">
    <property type="entry name" value="PADR-FAMILY TRANSCRIPTIONAL REGULATOR"/>
    <property type="match status" value="1"/>
</dbReference>
<feature type="domain" description="Transcription regulator PadR N-terminal" evidence="1">
    <location>
        <begin position="12"/>
        <end position="86"/>
    </location>
</feature>
<sequence>MSKAMREPTFWILTALVDQPRHGYGVIQTAEALSEGQVRLQAGTLYAALDRLAAQGLVAIDREETVEGRPRRYYRLTDGGAAALAEETARLAHNVRTASRLLNASRPGPAFA</sequence>
<evidence type="ECO:0000259" key="1">
    <source>
        <dbReference type="Pfam" id="PF03551"/>
    </source>
</evidence>
<proteinExistence type="predicted"/>
<dbReference type="Pfam" id="PF03551">
    <property type="entry name" value="PadR"/>
    <property type="match status" value="1"/>
</dbReference>
<dbReference type="Proteomes" id="UP000199001">
    <property type="component" value="Unassembled WGS sequence"/>
</dbReference>
<dbReference type="InterPro" id="IPR036390">
    <property type="entry name" value="WH_DNA-bd_sf"/>
</dbReference>
<dbReference type="EMBL" id="FMHZ01000002">
    <property type="protein sequence ID" value="SCL49395.1"/>
    <property type="molecule type" value="Genomic_DNA"/>
</dbReference>
<reference evidence="3" key="1">
    <citation type="submission" date="2016-06" db="EMBL/GenBank/DDBJ databases">
        <authorList>
            <person name="Varghese N."/>
            <person name="Submissions Spin"/>
        </authorList>
    </citation>
    <scope>NUCLEOTIDE SEQUENCE [LARGE SCALE GENOMIC DNA]</scope>
    <source>
        <strain evidence="3">DSM 43903</strain>
    </source>
</reference>
<accession>A0A1C6U5N9</accession>
<dbReference type="RefSeq" id="WP_245724597.1">
    <property type="nucleotide sequence ID" value="NZ_FMHZ01000002.1"/>
</dbReference>
<dbReference type="SUPFAM" id="SSF46785">
    <property type="entry name" value="Winged helix' DNA-binding domain"/>
    <property type="match status" value="1"/>
</dbReference>
<dbReference type="STRING" id="47855.GA0070606_1461"/>
<dbReference type="Gene3D" id="1.10.10.10">
    <property type="entry name" value="Winged helix-like DNA-binding domain superfamily/Winged helix DNA-binding domain"/>
    <property type="match status" value="1"/>
</dbReference>
<evidence type="ECO:0000313" key="2">
    <source>
        <dbReference type="EMBL" id="SCL49395.1"/>
    </source>
</evidence>
<dbReference type="InterPro" id="IPR005149">
    <property type="entry name" value="Tscrpt_reg_PadR_N"/>
</dbReference>
<dbReference type="InterPro" id="IPR052509">
    <property type="entry name" value="Metal_resp_DNA-bind_regulator"/>
</dbReference>
<organism evidence="2 3">
    <name type="scientific">Micromonospora citrea</name>
    <dbReference type="NCBI Taxonomy" id="47855"/>
    <lineage>
        <taxon>Bacteria</taxon>
        <taxon>Bacillati</taxon>
        <taxon>Actinomycetota</taxon>
        <taxon>Actinomycetes</taxon>
        <taxon>Micromonosporales</taxon>
        <taxon>Micromonosporaceae</taxon>
        <taxon>Micromonospora</taxon>
    </lineage>
</organism>